<name>A0A452XLP4_AEGTS</name>
<reference evidence="3" key="1">
    <citation type="journal article" date="2014" name="Science">
        <title>Ancient hybridizations among the ancestral genomes of bread wheat.</title>
        <authorList>
            <consortium name="International Wheat Genome Sequencing Consortium,"/>
            <person name="Marcussen T."/>
            <person name="Sandve S.R."/>
            <person name="Heier L."/>
            <person name="Spannagl M."/>
            <person name="Pfeifer M."/>
            <person name="Jakobsen K.S."/>
            <person name="Wulff B.B."/>
            <person name="Steuernagel B."/>
            <person name="Mayer K.F."/>
            <person name="Olsen O.A."/>
        </authorList>
    </citation>
    <scope>NUCLEOTIDE SEQUENCE [LARGE SCALE GENOMIC DNA]</scope>
    <source>
        <strain evidence="3">cv. AL8/78</strain>
    </source>
</reference>
<reference evidence="3" key="2">
    <citation type="journal article" date="2017" name="Nat. Plants">
        <title>The Aegilops tauschii genome reveals multiple impacts of transposons.</title>
        <authorList>
            <person name="Zhao G."/>
            <person name="Zou C."/>
            <person name="Li K."/>
            <person name="Wang K."/>
            <person name="Li T."/>
            <person name="Gao L."/>
            <person name="Zhang X."/>
            <person name="Wang H."/>
            <person name="Yang Z."/>
            <person name="Liu X."/>
            <person name="Jiang W."/>
            <person name="Mao L."/>
            <person name="Kong X."/>
            <person name="Jiao Y."/>
            <person name="Jia J."/>
        </authorList>
    </citation>
    <scope>NUCLEOTIDE SEQUENCE [LARGE SCALE GENOMIC DNA]</scope>
    <source>
        <strain evidence="3">cv. AL8/78</strain>
    </source>
</reference>
<reference evidence="2" key="4">
    <citation type="submission" date="2019-03" db="UniProtKB">
        <authorList>
            <consortium name="EnsemblPlants"/>
        </authorList>
    </citation>
    <scope>IDENTIFICATION</scope>
</reference>
<evidence type="ECO:0000256" key="1">
    <source>
        <dbReference type="SAM" id="MobiDB-lite"/>
    </source>
</evidence>
<organism evidence="2 3">
    <name type="scientific">Aegilops tauschii subsp. strangulata</name>
    <name type="common">Goatgrass</name>
    <dbReference type="NCBI Taxonomy" id="200361"/>
    <lineage>
        <taxon>Eukaryota</taxon>
        <taxon>Viridiplantae</taxon>
        <taxon>Streptophyta</taxon>
        <taxon>Embryophyta</taxon>
        <taxon>Tracheophyta</taxon>
        <taxon>Spermatophyta</taxon>
        <taxon>Magnoliopsida</taxon>
        <taxon>Liliopsida</taxon>
        <taxon>Poales</taxon>
        <taxon>Poaceae</taxon>
        <taxon>BOP clade</taxon>
        <taxon>Pooideae</taxon>
        <taxon>Triticodae</taxon>
        <taxon>Triticeae</taxon>
        <taxon>Triticinae</taxon>
        <taxon>Aegilops</taxon>
    </lineage>
</organism>
<sequence>SPLPASPTPGVPHHSDHHHFPVSSLSSLPHGHSDRRDSAAMGATKPAPAAR</sequence>
<keyword evidence="3" id="KW-1185">Reference proteome</keyword>
<proteinExistence type="predicted"/>
<feature type="compositionally biased region" description="Low complexity" evidence="1">
    <location>
        <begin position="39"/>
        <end position="51"/>
    </location>
</feature>
<protein>
    <submittedName>
        <fullName evidence="2">Uncharacterized protein</fullName>
    </submittedName>
</protein>
<dbReference type="AlphaFoldDB" id="A0A452XLP4"/>
<evidence type="ECO:0000313" key="2">
    <source>
        <dbReference type="EnsemblPlants" id="AET1Gv20055400.1"/>
    </source>
</evidence>
<dbReference type="EnsemblPlants" id="AET1Gv20055400.1">
    <property type="protein sequence ID" value="AET1Gv20055400.1"/>
    <property type="gene ID" value="AET1Gv20055400"/>
</dbReference>
<feature type="region of interest" description="Disordered" evidence="1">
    <location>
        <begin position="1"/>
        <end position="51"/>
    </location>
</feature>
<feature type="compositionally biased region" description="Pro residues" evidence="1">
    <location>
        <begin position="1"/>
        <end position="10"/>
    </location>
</feature>
<reference evidence="2" key="5">
    <citation type="journal article" date="2021" name="G3 (Bethesda)">
        <title>Aegilops tauschii genome assembly Aet v5.0 features greater sequence contiguity and improved annotation.</title>
        <authorList>
            <person name="Wang L."/>
            <person name="Zhu T."/>
            <person name="Rodriguez J.C."/>
            <person name="Deal K.R."/>
            <person name="Dubcovsky J."/>
            <person name="McGuire P.E."/>
            <person name="Lux T."/>
            <person name="Spannagl M."/>
            <person name="Mayer K.F.X."/>
            <person name="Baldrich P."/>
            <person name="Meyers B.C."/>
            <person name="Huo N."/>
            <person name="Gu Y.Q."/>
            <person name="Zhou H."/>
            <person name="Devos K.M."/>
            <person name="Bennetzen J.L."/>
            <person name="Unver T."/>
            <person name="Budak H."/>
            <person name="Gulick P.J."/>
            <person name="Galiba G."/>
            <person name="Kalapos B."/>
            <person name="Nelson D.R."/>
            <person name="Li P."/>
            <person name="You F.M."/>
            <person name="Luo M.C."/>
            <person name="Dvorak J."/>
        </authorList>
    </citation>
    <scope>NUCLEOTIDE SEQUENCE [LARGE SCALE GENOMIC DNA]</scope>
    <source>
        <strain evidence="2">cv. AL8/78</strain>
    </source>
</reference>
<dbReference type="Proteomes" id="UP000015105">
    <property type="component" value="Chromosome 1D"/>
</dbReference>
<accession>A0A452XLP4</accession>
<dbReference type="Gramene" id="AET1Gv20055400.1">
    <property type="protein sequence ID" value="AET1Gv20055400.1"/>
    <property type="gene ID" value="AET1Gv20055400"/>
</dbReference>
<evidence type="ECO:0000313" key="3">
    <source>
        <dbReference type="Proteomes" id="UP000015105"/>
    </source>
</evidence>
<reference evidence="2" key="3">
    <citation type="journal article" date="2017" name="Nature">
        <title>Genome sequence of the progenitor of the wheat D genome Aegilops tauschii.</title>
        <authorList>
            <person name="Luo M.C."/>
            <person name="Gu Y.Q."/>
            <person name="Puiu D."/>
            <person name="Wang H."/>
            <person name="Twardziok S.O."/>
            <person name="Deal K.R."/>
            <person name="Huo N."/>
            <person name="Zhu T."/>
            <person name="Wang L."/>
            <person name="Wang Y."/>
            <person name="McGuire P.E."/>
            <person name="Liu S."/>
            <person name="Long H."/>
            <person name="Ramasamy R.K."/>
            <person name="Rodriguez J.C."/>
            <person name="Van S.L."/>
            <person name="Yuan L."/>
            <person name="Wang Z."/>
            <person name="Xia Z."/>
            <person name="Xiao L."/>
            <person name="Anderson O.D."/>
            <person name="Ouyang S."/>
            <person name="Liang Y."/>
            <person name="Zimin A.V."/>
            <person name="Pertea G."/>
            <person name="Qi P."/>
            <person name="Bennetzen J.L."/>
            <person name="Dai X."/>
            <person name="Dawson M.W."/>
            <person name="Muller H.G."/>
            <person name="Kugler K."/>
            <person name="Rivarola-Duarte L."/>
            <person name="Spannagl M."/>
            <person name="Mayer K.F.X."/>
            <person name="Lu F.H."/>
            <person name="Bevan M.W."/>
            <person name="Leroy P."/>
            <person name="Li P."/>
            <person name="You F.M."/>
            <person name="Sun Q."/>
            <person name="Liu Z."/>
            <person name="Lyons E."/>
            <person name="Wicker T."/>
            <person name="Salzberg S.L."/>
            <person name="Devos K.M."/>
            <person name="Dvorak J."/>
        </authorList>
    </citation>
    <scope>NUCLEOTIDE SEQUENCE [LARGE SCALE GENOMIC DNA]</scope>
    <source>
        <strain evidence="2">cv. AL8/78</strain>
    </source>
</reference>